<reference evidence="1" key="1">
    <citation type="journal article" date="2014" name="Front. Microbiol.">
        <title>High frequency of phylogenetically diverse reductive dehalogenase-homologous genes in deep subseafloor sedimentary metagenomes.</title>
        <authorList>
            <person name="Kawai M."/>
            <person name="Futagami T."/>
            <person name="Toyoda A."/>
            <person name="Takaki Y."/>
            <person name="Nishi S."/>
            <person name="Hori S."/>
            <person name="Arai W."/>
            <person name="Tsubouchi T."/>
            <person name="Morono Y."/>
            <person name="Uchiyama I."/>
            <person name="Ito T."/>
            <person name="Fujiyama A."/>
            <person name="Inagaki F."/>
            <person name="Takami H."/>
        </authorList>
    </citation>
    <scope>NUCLEOTIDE SEQUENCE</scope>
    <source>
        <strain evidence="1">Expedition CK06-06</strain>
    </source>
</reference>
<organism evidence="1">
    <name type="scientific">marine sediment metagenome</name>
    <dbReference type="NCBI Taxonomy" id="412755"/>
    <lineage>
        <taxon>unclassified sequences</taxon>
        <taxon>metagenomes</taxon>
        <taxon>ecological metagenomes</taxon>
    </lineage>
</organism>
<proteinExistence type="predicted"/>
<protein>
    <submittedName>
        <fullName evidence="1">Uncharacterized protein</fullName>
    </submittedName>
</protein>
<accession>X1FD19</accession>
<comment type="caution">
    <text evidence="1">The sequence shown here is derived from an EMBL/GenBank/DDBJ whole genome shotgun (WGS) entry which is preliminary data.</text>
</comment>
<dbReference type="AlphaFoldDB" id="X1FD19"/>
<evidence type="ECO:0000313" key="1">
    <source>
        <dbReference type="EMBL" id="GAH43506.1"/>
    </source>
</evidence>
<sequence>MSIKVYMLGQFKQQANDGGQITAIRIGDWKAVFLEQRAKGMMVWNEPFVELRSPKLFNLDSLIEKMRQTTDGNLH</sequence>
<gene>
    <name evidence="1" type="ORF">S03H2_19088</name>
</gene>
<dbReference type="EMBL" id="BARU01009949">
    <property type="protein sequence ID" value="GAH43506.1"/>
    <property type="molecule type" value="Genomic_DNA"/>
</dbReference>
<name>X1FD19_9ZZZZ</name>